<reference evidence="2 3" key="1">
    <citation type="submission" date="2019-02" db="EMBL/GenBank/DDBJ databases">
        <title>Deep-cultivation of Planctomycetes and their phenomic and genomic characterization uncovers novel biology.</title>
        <authorList>
            <person name="Wiegand S."/>
            <person name="Jogler M."/>
            <person name="Boedeker C."/>
            <person name="Pinto D."/>
            <person name="Vollmers J."/>
            <person name="Rivas-Marin E."/>
            <person name="Kohn T."/>
            <person name="Peeters S.H."/>
            <person name="Heuer A."/>
            <person name="Rast P."/>
            <person name="Oberbeckmann S."/>
            <person name="Bunk B."/>
            <person name="Jeske O."/>
            <person name="Meyerdierks A."/>
            <person name="Storesund J.E."/>
            <person name="Kallscheuer N."/>
            <person name="Luecker S."/>
            <person name="Lage O.M."/>
            <person name="Pohl T."/>
            <person name="Merkel B.J."/>
            <person name="Hornburger P."/>
            <person name="Mueller R.-W."/>
            <person name="Bruemmer F."/>
            <person name="Labrenz M."/>
            <person name="Spormann A.M."/>
            <person name="Op den Camp H."/>
            <person name="Overmann J."/>
            <person name="Amann R."/>
            <person name="Jetten M.S.M."/>
            <person name="Mascher T."/>
            <person name="Medema M.H."/>
            <person name="Devos D.P."/>
            <person name="Kaster A.-K."/>
            <person name="Ovreas L."/>
            <person name="Rohde M."/>
            <person name="Galperin M.Y."/>
            <person name="Jogler C."/>
        </authorList>
    </citation>
    <scope>NUCLEOTIDE SEQUENCE [LARGE SCALE GENOMIC DNA]</scope>
    <source>
        <strain evidence="2 3">ETA_A8</strain>
    </source>
</reference>
<dbReference type="AlphaFoldDB" id="A0A517Y6C2"/>
<accession>A0A517Y6C2</accession>
<dbReference type="OrthoDB" id="237792at2"/>
<feature type="coiled-coil region" evidence="1">
    <location>
        <begin position="795"/>
        <end position="843"/>
    </location>
</feature>
<evidence type="ECO:0000313" key="2">
    <source>
        <dbReference type="EMBL" id="QDU25789.1"/>
    </source>
</evidence>
<evidence type="ECO:0008006" key="4">
    <source>
        <dbReference type="Google" id="ProtNLM"/>
    </source>
</evidence>
<evidence type="ECO:0000313" key="3">
    <source>
        <dbReference type="Proteomes" id="UP000315017"/>
    </source>
</evidence>
<keyword evidence="1" id="KW-0175">Coiled coil</keyword>
<protein>
    <recommendedName>
        <fullName evidence="4">Peptidase C-terminal archaeal/bacterial domain-containing protein</fullName>
    </recommendedName>
</protein>
<sequence>MKHDVSIPFGLARSTTFSLQAGLLMLLIGLPAIAAAQLPTAQLTSLFPLGGKQGTTVEVTVAGADLDEAEKLVFNHPGITAQPKMAPLSELEKTARPMANLFVVQIAGDVPPGIYEARAVSRYGISNPRSFCVSNMQEETDAAGNNSPEKAVNLAAGTVVSGKVEAGQFDYFRLPMKKGERVILECLAQRIDSRLDPTLAVYGANGREFIRVRDSVGEDCVLDFTAPADGDYQVRLFDAIYGGGAEHFYRLSASAAAYIDFVFPPSAVPGSNGSFTLYGRNLPGGKPAEGLSLNGAPLQKLDVKIAVPGDEAALSQLPLAGAARPRQAWQTGFEFRQATPQGPSNPTVIYFAKAPVVAEAEPNNEPAKAQQVTVPCEYVGQFYPQRDVDWVQFEAKKGQQLMIEVMSHQLGLGSDPYFAVMRVTKNDKGEEEMRDIAQVDDPADRAQKIGSDYDTSTDDPSYRFTAPEDGQYRVLVRDQFGDGRKDPTYVYRLAIRPLEPDFKLLSIGAQPVASTGNNNNQGSPLSGLILRRGGSTLVNVTVNRQDDFKGDIEITAEGLPEGITCRAAAIGGEVSSAALVFTANEDAKPWAGMVKIVGKSKVGDKDVTRESRYGSMVWGSANRQQGLPEFRLLRSFQLSVADKETEAASIQVGEDKIWETSLGGNLEIPVSVIRRGDFKEAIKLTAVGLPNDLKPKEINLAADAKEGKFELQINQQNAKPGIYTFYMKGDTKQKYVRNPEAVTRATEEQKGIGETIKALADQVKQLTTAKDAAVKAVADAAKGVKDAEKGDDAAKKAAADKAKAADEAKVKAEAELKAAQDKAKQADDLKKQIDKRLDDAKKAAVPKDLNMALVSSPIKIKIASAPYTLSSAGPTTVKQAEKSQLVVKLDRLYGFADSVDLSFDAPAGVNGLAAGKITLKKDEGEAKFELSADKKVAPGEHTAMIRAKGKFNNMNVETSFPVVIKVEEAK</sequence>
<organism evidence="2 3">
    <name type="scientific">Anatilimnocola aggregata</name>
    <dbReference type="NCBI Taxonomy" id="2528021"/>
    <lineage>
        <taxon>Bacteria</taxon>
        <taxon>Pseudomonadati</taxon>
        <taxon>Planctomycetota</taxon>
        <taxon>Planctomycetia</taxon>
        <taxon>Pirellulales</taxon>
        <taxon>Pirellulaceae</taxon>
        <taxon>Anatilimnocola</taxon>
    </lineage>
</organism>
<dbReference type="Proteomes" id="UP000315017">
    <property type="component" value="Chromosome"/>
</dbReference>
<dbReference type="Gene3D" id="2.60.120.380">
    <property type="match status" value="2"/>
</dbReference>
<keyword evidence="3" id="KW-1185">Reference proteome</keyword>
<gene>
    <name evidence="2" type="ORF">ETAA8_08600</name>
</gene>
<dbReference type="KEGG" id="aagg:ETAA8_08600"/>
<proteinExistence type="predicted"/>
<dbReference type="RefSeq" id="WP_145085314.1">
    <property type="nucleotide sequence ID" value="NZ_CP036274.1"/>
</dbReference>
<evidence type="ECO:0000256" key="1">
    <source>
        <dbReference type="SAM" id="Coils"/>
    </source>
</evidence>
<dbReference type="EMBL" id="CP036274">
    <property type="protein sequence ID" value="QDU25789.1"/>
    <property type="molecule type" value="Genomic_DNA"/>
</dbReference>
<name>A0A517Y6C2_9BACT</name>